<dbReference type="STRING" id="483547.GSUB_08255"/>
<dbReference type="Proteomes" id="UP000035036">
    <property type="component" value="Chromosome"/>
</dbReference>
<dbReference type="Gene3D" id="2.30.310.10">
    <property type="entry name" value="ibrinogen binding protein from staphylococcus aureus domain"/>
    <property type="match status" value="1"/>
</dbReference>
<dbReference type="PANTHER" id="PTHR15239:SF6">
    <property type="entry name" value="RIBOSOME QUALITY CONTROL COMPLEX SUBUNIT NEMF"/>
    <property type="match status" value="1"/>
</dbReference>
<accession>A0A0B5FSI8</accession>
<proteinExistence type="predicted"/>
<dbReference type="Pfam" id="PF05670">
    <property type="entry name" value="NFACT-R_1"/>
    <property type="match status" value="1"/>
</dbReference>
<dbReference type="GO" id="GO:0043023">
    <property type="term" value="F:ribosomal large subunit binding"/>
    <property type="evidence" value="ECO:0007669"/>
    <property type="project" value="TreeGrafter"/>
</dbReference>
<dbReference type="GO" id="GO:0072344">
    <property type="term" value="P:rescue of stalled ribosome"/>
    <property type="evidence" value="ECO:0007669"/>
    <property type="project" value="TreeGrafter"/>
</dbReference>
<feature type="domain" description="NFACT RNA-binding" evidence="1">
    <location>
        <begin position="441"/>
        <end position="529"/>
    </location>
</feature>
<gene>
    <name evidence="2" type="ORF">GSUB_08255</name>
</gene>
<sequence length="555" mass="62936">MLEAVVAELEDRLSGARFEKIYQPESDTLIAKLWTGRETLRLLFSASPRFSRLHLTEQKFANPSAPPRFCQLLRARLKRLVSVRRISGERIVEFQCSGPEKESYRLVVELMGRHANLLLVDAQGIIVDLWERRDASVGGRALLPGQPYQLPPPRPLQSLESWDGELPQDAVSTEDVARFLAQTLTPISWLAALDLASGQSAGHNLQELVRDLLEALQEKAFEPVVGTLADDLVVSPFAPRFLELKSRQRFDSPSQAAEAYYRQLIEESGDLGEQQFLRRLVARHQKRVKGRLAKIREQEKDLDKADKFRLYGELLLANMHLVRRGMEQVEVENYYEDPPSRVVIDLDPRRALHENADDYFRRYKKMCRGAEHVERRLHETQQEMDWIDGVAFSLSEAREAEDLVDIRSELEEAGLVPSAGRMEKSFARNRRPRPQAALSPGGFRVYWGKNSRTNDYVSRELASDGDFWFHAYQVPGSHVLLKVTKKGEAVPEEDLLYAAAVAAAYSRAAQSGKVEVMAARAEDVRKPKGARPGLVTVAAYRTVMVKPLIPSKESW</sequence>
<keyword evidence="3" id="KW-1185">Reference proteome</keyword>
<evidence type="ECO:0000313" key="2">
    <source>
        <dbReference type="EMBL" id="AJF06546.1"/>
    </source>
</evidence>
<dbReference type="InterPro" id="IPR051608">
    <property type="entry name" value="RQC_Subunit_NEMF"/>
</dbReference>
<dbReference type="HOGENOM" id="CLU_022481_2_1_7"/>
<protein>
    <recommendedName>
        <fullName evidence="1">NFACT RNA-binding domain-containing protein</fullName>
    </recommendedName>
</protein>
<dbReference type="KEGG" id="gsb:GSUB_08255"/>
<dbReference type="AlphaFoldDB" id="A0A0B5FSI8"/>
<dbReference type="InterPro" id="IPR008532">
    <property type="entry name" value="NFACT_RNA-bd"/>
</dbReference>
<dbReference type="GO" id="GO:0000049">
    <property type="term" value="F:tRNA binding"/>
    <property type="evidence" value="ECO:0007669"/>
    <property type="project" value="TreeGrafter"/>
</dbReference>
<dbReference type="GO" id="GO:1990112">
    <property type="term" value="C:RQC complex"/>
    <property type="evidence" value="ECO:0007669"/>
    <property type="project" value="TreeGrafter"/>
</dbReference>
<evidence type="ECO:0000313" key="3">
    <source>
        <dbReference type="Proteomes" id="UP000035036"/>
    </source>
</evidence>
<dbReference type="PANTHER" id="PTHR15239">
    <property type="entry name" value="NUCLEAR EXPORT MEDIATOR FACTOR NEMF"/>
    <property type="match status" value="1"/>
</dbReference>
<dbReference type="EMBL" id="CP010311">
    <property type="protein sequence ID" value="AJF06546.1"/>
    <property type="molecule type" value="Genomic_DNA"/>
</dbReference>
<dbReference type="Pfam" id="PF05833">
    <property type="entry name" value="NFACT_N"/>
    <property type="match status" value="1"/>
</dbReference>
<organism evidence="2 3">
    <name type="scientific">Geoalkalibacter subterraneus</name>
    <dbReference type="NCBI Taxonomy" id="483547"/>
    <lineage>
        <taxon>Bacteria</taxon>
        <taxon>Pseudomonadati</taxon>
        <taxon>Thermodesulfobacteriota</taxon>
        <taxon>Desulfuromonadia</taxon>
        <taxon>Desulfuromonadales</taxon>
        <taxon>Geoalkalibacteraceae</taxon>
        <taxon>Geoalkalibacter</taxon>
    </lineage>
</organism>
<name>A0A0B5FSI8_9BACT</name>
<reference evidence="2 3" key="1">
    <citation type="journal article" date="2015" name="Genome Announc.">
        <title>Genomes of Geoalkalibacter ferrihydriticus Z-0531T and Geoalkalibacter subterraneus Red1T, Two Haloalkaliphilic Metal-Reducing Deltaproteobacteria.</title>
        <authorList>
            <person name="Badalamenti J.P."/>
            <person name="Krajmalnik-Brown R."/>
            <person name="Torres C.I."/>
            <person name="Bond D.R."/>
        </authorList>
    </citation>
    <scope>NUCLEOTIDE SEQUENCE [LARGE SCALE GENOMIC DNA]</scope>
    <source>
        <strain evidence="2 3">Red1</strain>
    </source>
</reference>
<evidence type="ECO:0000259" key="1">
    <source>
        <dbReference type="Pfam" id="PF05670"/>
    </source>
</evidence>